<evidence type="ECO:0000313" key="2">
    <source>
        <dbReference type="EMBL" id="RHN73939.1"/>
    </source>
</evidence>
<dbReference type="Gramene" id="rna9839">
    <property type="protein sequence ID" value="RHN73939.1"/>
    <property type="gene ID" value="gene9839"/>
</dbReference>
<gene>
    <name evidence="1" type="ORF">MtrDRAFT_AC158464g1v2</name>
    <name evidence="2" type="ORF">MtrunA17_Chr2g0304051</name>
</gene>
<reference evidence="3" key="3">
    <citation type="journal article" date="2018" name="Nat. Plants">
        <title>Whole-genome landscape of Medicago truncatula symbiotic genes.</title>
        <authorList>
            <person name="Pecrix Y."/>
            <person name="Staton S.E."/>
            <person name="Sallet E."/>
            <person name="Lelandais-Briere C."/>
            <person name="Moreau S."/>
            <person name="Carrere S."/>
            <person name="Blein T."/>
            <person name="Jardinaud M.F."/>
            <person name="Latrasse D."/>
            <person name="Zouine M."/>
            <person name="Zahm M."/>
            <person name="Kreplak J."/>
            <person name="Mayjonade B."/>
            <person name="Satge C."/>
            <person name="Perez M."/>
            <person name="Cauet S."/>
            <person name="Marande W."/>
            <person name="Chantry-Darmon C."/>
            <person name="Lopez-Roques C."/>
            <person name="Bouchez O."/>
            <person name="Berard A."/>
            <person name="Debelle F."/>
            <person name="Munos S."/>
            <person name="Bendahmane A."/>
            <person name="Berges H."/>
            <person name="Niebel A."/>
            <person name="Buitink J."/>
            <person name="Frugier F."/>
            <person name="Benhamed M."/>
            <person name="Crespi M."/>
            <person name="Gouzy J."/>
            <person name="Gamas P."/>
        </authorList>
    </citation>
    <scope>NUCLEOTIDE SEQUENCE [LARGE SCALE GENOMIC DNA]</scope>
    <source>
        <strain evidence="3">cv. Jemalong A17</strain>
    </source>
</reference>
<evidence type="ECO:0000313" key="1">
    <source>
        <dbReference type="EMBL" id="ABD33217.1"/>
    </source>
</evidence>
<organism evidence="1">
    <name type="scientific">Medicago truncatula</name>
    <name type="common">Barrel medic</name>
    <name type="synonym">Medicago tribuloides</name>
    <dbReference type="NCBI Taxonomy" id="3880"/>
    <lineage>
        <taxon>Eukaryota</taxon>
        <taxon>Viridiplantae</taxon>
        <taxon>Streptophyta</taxon>
        <taxon>Embryophyta</taxon>
        <taxon>Tracheophyta</taxon>
        <taxon>Spermatophyta</taxon>
        <taxon>Magnoliopsida</taxon>
        <taxon>eudicotyledons</taxon>
        <taxon>Gunneridae</taxon>
        <taxon>Pentapetalae</taxon>
        <taxon>rosids</taxon>
        <taxon>fabids</taxon>
        <taxon>Fabales</taxon>
        <taxon>Fabaceae</taxon>
        <taxon>Papilionoideae</taxon>
        <taxon>50 kb inversion clade</taxon>
        <taxon>NPAAA clade</taxon>
        <taxon>Hologalegina</taxon>
        <taxon>IRL clade</taxon>
        <taxon>Trifolieae</taxon>
        <taxon>Medicago</taxon>
    </lineage>
</organism>
<accession>Q2HRQ6</accession>
<protein>
    <submittedName>
        <fullName evidence="1">Uncharacterized protein</fullName>
    </submittedName>
</protein>
<dbReference type="EMBL" id="PSQE01000002">
    <property type="protein sequence ID" value="RHN73939.1"/>
    <property type="molecule type" value="Genomic_DNA"/>
</dbReference>
<dbReference type="AlphaFoldDB" id="Q2HRQ6"/>
<dbReference type="Proteomes" id="UP000265566">
    <property type="component" value="Chromosome 2"/>
</dbReference>
<dbReference type="EMBL" id="AC158464">
    <property type="protein sequence ID" value="ABD33217.1"/>
    <property type="molecule type" value="Genomic_DNA"/>
</dbReference>
<sequence length="109" mass="12286">MLILLRSIHCSTYGVADFLLFYPKVTIKELDSVIEDGMFVATITGFLEGEDWWFPYITGKRVDIDALSLIGEQNVAGYKLHIISRFREKFNVCDGTDAAVFVLFNGDLA</sequence>
<reference evidence="1" key="2">
    <citation type="submission" date="2007-03" db="EMBL/GenBank/DDBJ databases">
        <authorList>
            <consortium name="The International Medicago Genome Annotation Group"/>
        </authorList>
    </citation>
    <scope>NUCLEOTIDE SEQUENCE</scope>
</reference>
<reference evidence="2" key="4">
    <citation type="journal article" date="2018" name="Nat. Plants">
        <title>Whole-genome landscape of Medicago truncatula symbiotic genes.</title>
        <authorList>
            <person name="Pecrix Y."/>
            <person name="Gamas P."/>
            <person name="Carrere S."/>
        </authorList>
    </citation>
    <scope>NUCLEOTIDE SEQUENCE</scope>
    <source>
        <tissue evidence="2">Leaves</tissue>
    </source>
</reference>
<reference evidence="1" key="1">
    <citation type="submission" date="2005-04" db="EMBL/GenBank/DDBJ databases">
        <authorList>
            <person name="Town C.D."/>
        </authorList>
    </citation>
    <scope>NUCLEOTIDE SEQUENCE</scope>
</reference>
<proteinExistence type="predicted"/>
<evidence type="ECO:0000313" key="3">
    <source>
        <dbReference type="Proteomes" id="UP000265566"/>
    </source>
</evidence>
<name>Q2HRQ6_MEDTR</name>